<evidence type="ECO:0000256" key="1">
    <source>
        <dbReference type="SAM" id="SignalP"/>
    </source>
</evidence>
<keyword evidence="3" id="KW-1185">Reference proteome</keyword>
<accession>A0ABZ2AQR2</accession>
<organism evidence="2 3">
    <name type="scientific">Cryptococcus decagattii</name>
    <dbReference type="NCBI Taxonomy" id="1859122"/>
    <lineage>
        <taxon>Eukaryota</taxon>
        <taxon>Fungi</taxon>
        <taxon>Dikarya</taxon>
        <taxon>Basidiomycota</taxon>
        <taxon>Agaricomycotina</taxon>
        <taxon>Tremellomycetes</taxon>
        <taxon>Tremellales</taxon>
        <taxon>Cryptococcaceae</taxon>
        <taxon>Cryptococcus</taxon>
        <taxon>Cryptococcus gattii species complex</taxon>
    </lineage>
</organism>
<keyword evidence="1" id="KW-0732">Signal</keyword>
<dbReference type="RefSeq" id="XP_064720085.1">
    <property type="nucleotide sequence ID" value="XM_064864013.1"/>
</dbReference>
<gene>
    <name evidence="2" type="ORF">IAS62_002146</name>
</gene>
<name>A0ABZ2AQR2_9TREE</name>
<protein>
    <submittedName>
        <fullName evidence="2">Uncharacterized protein</fullName>
    </submittedName>
</protein>
<dbReference type="Proteomes" id="UP001432216">
    <property type="component" value="Chromosome 3"/>
</dbReference>
<dbReference type="GeneID" id="89988920"/>
<reference evidence="2 3" key="1">
    <citation type="submission" date="2024-01" db="EMBL/GenBank/DDBJ databases">
        <title>Comparative genomics of Cryptococcus and Kwoniella reveals pathogenesis evolution and contrasting modes of karyotype evolution via chromosome fusion or intercentromeric recombination.</title>
        <authorList>
            <person name="Coelho M.A."/>
            <person name="David-Palma M."/>
            <person name="Shea T."/>
            <person name="Bowers K."/>
            <person name="McGinley-Smith S."/>
            <person name="Mohammad A.W."/>
            <person name="Gnirke A."/>
            <person name="Yurkov A.M."/>
            <person name="Nowrousian M."/>
            <person name="Sun S."/>
            <person name="Cuomo C.A."/>
            <person name="Heitman J."/>
        </authorList>
    </citation>
    <scope>NUCLEOTIDE SEQUENCE [LARGE SCALE GENOMIC DNA]</scope>
    <source>
        <strain evidence="2 3">7685027</strain>
    </source>
</reference>
<evidence type="ECO:0000313" key="2">
    <source>
        <dbReference type="EMBL" id="WVO20846.1"/>
    </source>
</evidence>
<sequence>MHASESGGPNRASPFTCVLILIALSSWEDENDSDVRGMYSSALRAYPRSHSSHQTFLLSQPHPPSQIGPKELELELKSRKLLLYRKPSATIHWPSPWPAFVLAANFVPITRVLDERDAPDGLGFHQVNRGPKLFVAPSTSPVV</sequence>
<evidence type="ECO:0000313" key="3">
    <source>
        <dbReference type="Proteomes" id="UP001432216"/>
    </source>
</evidence>
<feature type="chain" id="PRO_5045742025" evidence="1">
    <location>
        <begin position="28"/>
        <end position="143"/>
    </location>
</feature>
<feature type="signal peptide" evidence="1">
    <location>
        <begin position="1"/>
        <end position="27"/>
    </location>
</feature>
<dbReference type="EMBL" id="CP143808">
    <property type="protein sequence ID" value="WVO20846.1"/>
    <property type="molecule type" value="Genomic_DNA"/>
</dbReference>
<proteinExistence type="predicted"/>